<dbReference type="EMBL" id="JARKNE010000006">
    <property type="protein sequence ID" value="KAK5825313.1"/>
    <property type="molecule type" value="Genomic_DNA"/>
</dbReference>
<reference evidence="1 2" key="1">
    <citation type="submission" date="2023-03" db="EMBL/GenBank/DDBJ databases">
        <title>WGS of Gossypium arboreum.</title>
        <authorList>
            <person name="Yu D."/>
        </authorList>
    </citation>
    <scope>NUCLEOTIDE SEQUENCE [LARGE SCALE GENOMIC DNA]</scope>
    <source>
        <tissue evidence="1">Leaf</tissue>
    </source>
</reference>
<proteinExistence type="predicted"/>
<name>A0ABR0PLU1_GOSAR</name>
<comment type="caution">
    <text evidence="1">The sequence shown here is derived from an EMBL/GenBank/DDBJ whole genome shotgun (WGS) entry which is preliminary data.</text>
</comment>
<organism evidence="1 2">
    <name type="scientific">Gossypium arboreum</name>
    <name type="common">Tree cotton</name>
    <name type="synonym">Gossypium nanking</name>
    <dbReference type="NCBI Taxonomy" id="29729"/>
    <lineage>
        <taxon>Eukaryota</taxon>
        <taxon>Viridiplantae</taxon>
        <taxon>Streptophyta</taxon>
        <taxon>Embryophyta</taxon>
        <taxon>Tracheophyta</taxon>
        <taxon>Spermatophyta</taxon>
        <taxon>Magnoliopsida</taxon>
        <taxon>eudicotyledons</taxon>
        <taxon>Gunneridae</taxon>
        <taxon>Pentapetalae</taxon>
        <taxon>rosids</taxon>
        <taxon>malvids</taxon>
        <taxon>Malvales</taxon>
        <taxon>Malvaceae</taxon>
        <taxon>Malvoideae</taxon>
        <taxon>Gossypium</taxon>
    </lineage>
</organism>
<evidence type="ECO:0000313" key="2">
    <source>
        <dbReference type="Proteomes" id="UP001358586"/>
    </source>
</evidence>
<gene>
    <name evidence="1" type="ORF">PVK06_020131</name>
</gene>
<evidence type="ECO:0000313" key="1">
    <source>
        <dbReference type="EMBL" id="KAK5825313.1"/>
    </source>
</evidence>
<accession>A0ABR0PLU1</accession>
<dbReference type="Proteomes" id="UP001358586">
    <property type="component" value="Chromosome 6"/>
</dbReference>
<protein>
    <submittedName>
        <fullName evidence="1">Uncharacterized protein</fullName>
    </submittedName>
</protein>
<sequence>MVVQSAKPTLICTMWIGKPYNPESFRAQMKSIWKTMKKFKIQMAGRRSGDNYGGVAMALS</sequence>
<keyword evidence="2" id="KW-1185">Reference proteome</keyword>